<keyword evidence="1" id="KW-1133">Transmembrane helix</keyword>
<feature type="transmembrane region" description="Helical" evidence="1">
    <location>
        <begin position="74"/>
        <end position="91"/>
    </location>
</feature>
<feature type="transmembrane region" description="Helical" evidence="1">
    <location>
        <begin position="6"/>
        <end position="27"/>
    </location>
</feature>
<dbReference type="PATRIC" id="fig|1423802.4.peg.1538"/>
<protein>
    <recommendedName>
        <fullName evidence="4">Integral membrane protein</fullName>
    </recommendedName>
</protein>
<keyword evidence="1" id="KW-0812">Transmembrane</keyword>
<keyword evidence="1" id="KW-0472">Membrane</keyword>
<feature type="transmembrane region" description="Helical" evidence="1">
    <location>
        <begin position="47"/>
        <end position="68"/>
    </location>
</feature>
<accession>A0A0R2CRX8</accession>
<dbReference type="STRING" id="1423802.FC56_GL001518"/>
<dbReference type="Proteomes" id="UP000051256">
    <property type="component" value="Unassembled WGS sequence"/>
</dbReference>
<keyword evidence="3" id="KW-1185">Reference proteome</keyword>
<sequence>MEIAILIFVLFFLIVSFGAIITMFRTISKQGDERRKQIIMTASANTFYILMGLLVLDVIGQIISIFLSKTPTNLKPFHLLLISAIIFLLELHTTSKKLGD</sequence>
<dbReference type="AlphaFoldDB" id="A0A0R2CRX8"/>
<gene>
    <name evidence="2" type="ORF">FC56_GL001518</name>
</gene>
<organism evidence="2 3">
    <name type="scientific">Lentilactobacillus senioris DSM 24302 = JCM 17472</name>
    <dbReference type="NCBI Taxonomy" id="1423802"/>
    <lineage>
        <taxon>Bacteria</taxon>
        <taxon>Bacillati</taxon>
        <taxon>Bacillota</taxon>
        <taxon>Bacilli</taxon>
        <taxon>Lactobacillales</taxon>
        <taxon>Lactobacillaceae</taxon>
        <taxon>Lentilactobacillus</taxon>
    </lineage>
</organism>
<name>A0A0R2CRX8_9LACO</name>
<dbReference type="RefSeq" id="WP_056977826.1">
    <property type="nucleotide sequence ID" value="NZ_AYZR01000004.1"/>
</dbReference>
<comment type="caution">
    <text evidence="2">The sequence shown here is derived from an EMBL/GenBank/DDBJ whole genome shotgun (WGS) entry which is preliminary data.</text>
</comment>
<evidence type="ECO:0008006" key="4">
    <source>
        <dbReference type="Google" id="ProtNLM"/>
    </source>
</evidence>
<evidence type="ECO:0000256" key="1">
    <source>
        <dbReference type="SAM" id="Phobius"/>
    </source>
</evidence>
<evidence type="ECO:0000313" key="2">
    <source>
        <dbReference type="EMBL" id="KRM94559.1"/>
    </source>
</evidence>
<proteinExistence type="predicted"/>
<reference evidence="2 3" key="1">
    <citation type="journal article" date="2015" name="Genome Announc.">
        <title>Expanding the biotechnology potential of lactobacilli through comparative genomics of 213 strains and associated genera.</title>
        <authorList>
            <person name="Sun Z."/>
            <person name="Harris H.M."/>
            <person name="McCann A."/>
            <person name="Guo C."/>
            <person name="Argimon S."/>
            <person name="Zhang W."/>
            <person name="Yang X."/>
            <person name="Jeffery I.B."/>
            <person name="Cooney J.C."/>
            <person name="Kagawa T.F."/>
            <person name="Liu W."/>
            <person name="Song Y."/>
            <person name="Salvetti E."/>
            <person name="Wrobel A."/>
            <person name="Rasinkangas P."/>
            <person name="Parkhill J."/>
            <person name="Rea M.C."/>
            <person name="O'Sullivan O."/>
            <person name="Ritari J."/>
            <person name="Douillard F.P."/>
            <person name="Paul Ross R."/>
            <person name="Yang R."/>
            <person name="Briner A.E."/>
            <person name="Felis G.E."/>
            <person name="de Vos W.M."/>
            <person name="Barrangou R."/>
            <person name="Klaenhammer T.R."/>
            <person name="Caufield P.W."/>
            <person name="Cui Y."/>
            <person name="Zhang H."/>
            <person name="O'Toole P.W."/>
        </authorList>
    </citation>
    <scope>NUCLEOTIDE SEQUENCE [LARGE SCALE GENOMIC DNA]</scope>
    <source>
        <strain evidence="2 3">DSM 24302</strain>
    </source>
</reference>
<evidence type="ECO:0000313" key="3">
    <source>
        <dbReference type="Proteomes" id="UP000051256"/>
    </source>
</evidence>
<dbReference type="EMBL" id="AYZR01000004">
    <property type="protein sequence ID" value="KRM94559.1"/>
    <property type="molecule type" value="Genomic_DNA"/>
</dbReference>